<organism evidence="4 5">
    <name type="scientific">Populus alba x Populus x berolinensis</name>
    <dbReference type="NCBI Taxonomy" id="444605"/>
    <lineage>
        <taxon>Eukaryota</taxon>
        <taxon>Viridiplantae</taxon>
        <taxon>Streptophyta</taxon>
        <taxon>Embryophyta</taxon>
        <taxon>Tracheophyta</taxon>
        <taxon>Spermatophyta</taxon>
        <taxon>Magnoliopsida</taxon>
        <taxon>eudicotyledons</taxon>
        <taxon>Gunneridae</taxon>
        <taxon>Pentapetalae</taxon>
        <taxon>rosids</taxon>
        <taxon>fabids</taxon>
        <taxon>Malpighiales</taxon>
        <taxon>Salicaceae</taxon>
        <taxon>Saliceae</taxon>
        <taxon>Populus</taxon>
    </lineage>
</organism>
<dbReference type="Gene3D" id="1.25.40.10">
    <property type="entry name" value="Tetratricopeptide repeat domain"/>
    <property type="match status" value="2"/>
</dbReference>
<evidence type="ECO:0000256" key="2">
    <source>
        <dbReference type="ARBA" id="ARBA00022737"/>
    </source>
</evidence>
<dbReference type="InterPro" id="IPR002885">
    <property type="entry name" value="PPR_rpt"/>
</dbReference>
<dbReference type="Pfam" id="PF13041">
    <property type="entry name" value="PPR_2"/>
    <property type="match status" value="1"/>
</dbReference>
<evidence type="ECO:0000313" key="5">
    <source>
        <dbReference type="Proteomes" id="UP001164929"/>
    </source>
</evidence>
<dbReference type="Proteomes" id="UP001164929">
    <property type="component" value="Chromosome 2"/>
</dbReference>
<comment type="caution">
    <text evidence="4">The sequence shown here is derived from an EMBL/GenBank/DDBJ whole genome shotgun (WGS) entry which is preliminary data.</text>
</comment>
<evidence type="ECO:0000256" key="1">
    <source>
        <dbReference type="ARBA" id="ARBA00007626"/>
    </source>
</evidence>
<protein>
    <recommendedName>
        <fullName evidence="6">Pentatricopeptide repeat-containing protein</fullName>
    </recommendedName>
</protein>
<name>A0AAD6RGF5_9ROSI</name>
<dbReference type="PROSITE" id="PS51375">
    <property type="entry name" value="PPR"/>
    <property type="match status" value="2"/>
</dbReference>
<dbReference type="PANTHER" id="PTHR47941">
    <property type="entry name" value="PENTATRICOPEPTIDE REPEAT-CONTAINING PROTEIN 3, MITOCHONDRIAL"/>
    <property type="match status" value="1"/>
</dbReference>
<evidence type="ECO:0000256" key="3">
    <source>
        <dbReference type="PROSITE-ProRule" id="PRU00708"/>
    </source>
</evidence>
<keyword evidence="5" id="KW-1185">Reference proteome</keyword>
<sequence length="284" mass="31707">MNGLMAKMVEMDIQPNVVTFGILIYHTCKFRRVDAALEVLEKMSGGKESGGLSVSVESVVVIYNTLIDGLCKIGRQAEGLGLMERTRLQKGCSPDTITHNCLINGFCKAGEGQKGKELFDEMNKERVAPNVVTIDTLVGGMCRTWRVGRVVVEARRRAKMEGRMVAVLSKRLASALTRCALMFLIGGFCWKNKFNRVFAMLKEMDEAGLKPAIAYNTLVALYQQNWGFKVCPESPEKDDQGRCGGAHSCYIQLSDKCILLKWKCEWSYGDFQRHESCIQGSTKH</sequence>
<dbReference type="Pfam" id="PF12854">
    <property type="entry name" value="PPR_1"/>
    <property type="match status" value="2"/>
</dbReference>
<accession>A0AAD6RGF5</accession>
<dbReference type="NCBIfam" id="TIGR00756">
    <property type="entry name" value="PPR"/>
    <property type="match status" value="2"/>
</dbReference>
<evidence type="ECO:0008006" key="6">
    <source>
        <dbReference type="Google" id="ProtNLM"/>
    </source>
</evidence>
<dbReference type="Pfam" id="PF01535">
    <property type="entry name" value="PPR"/>
    <property type="match status" value="1"/>
</dbReference>
<gene>
    <name evidence="4" type="ORF">NC653_006691</name>
</gene>
<dbReference type="EMBL" id="JAQIZT010000002">
    <property type="protein sequence ID" value="KAJ7007737.1"/>
    <property type="molecule type" value="Genomic_DNA"/>
</dbReference>
<dbReference type="InterPro" id="IPR011990">
    <property type="entry name" value="TPR-like_helical_dom_sf"/>
</dbReference>
<feature type="repeat" description="PPR" evidence="3">
    <location>
        <begin position="95"/>
        <end position="129"/>
    </location>
</feature>
<comment type="similarity">
    <text evidence="1">Belongs to the PPR family. P subfamily.</text>
</comment>
<keyword evidence="2" id="KW-0677">Repeat</keyword>
<proteinExistence type="inferred from homology"/>
<dbReference type="AlphaFoldDB" id="A0AAD6RGF5"/>
<reference evidence="4" key="1">
    <citation type="journal article" date="2023" name="Mol. Ecol. Resour.">
        <title>Chromosome-level genome assembly of a triploid poplar Populus alba 'Berolinensis'.</title>
        <authorList>
            <person name="Chen S."/>
            <person name="Yu Y."/>
            <person name="Wang X."/>
            <person name="Wang S."/>
            <person name="Zhang T."/>
            <person name="Zhou Y."/>
            <person name="He R."/>
            <person name="Meng N."/>
            <person name="Wang Y."/>
            <person name="Liu W."/>
            <person name="Liu Z."/>
            <person name="Liu J."/>
            <person name="Guo Q."/>
            <person name="Huang H."/>
            <person name="Sederoff R.R."/>
            <person name="Wang G."/>
            <person name="Qu G."/>
            <person name="Chen S."/>
        </authorList>
    </citation>
    <scope>NUCLEOTIDE SEQUENCE</scope>
    <source>
        <strain evidence="4">SC-2020</strain>
    </source>
</reference>
<feature type="repeat" description="PPR" evidence="3">
    <location>
        <begin position="59"/>
        <end position="94"/>
    </location>
</feature>
<evidence type="ECO:0000313" key="4">
    <source>
        <dbReference type="EMBL" id="KAJ7007737.1"/>
    </source>
</evidence>